<organism evidence="2 3">
    <name type="scientific">Chloropicon primus</name>
    <dbReference type="NCBI Taxonomy" id="1764295"/>
    <lineage>
        <taxon>Eukaryota</taxon>
        <taxon>Viridiplantae</taxon>
        <taxon>Chlorophyta</taxon>
        <taxon>Chloropicophyceae</taxon>
        <taxon>Chloropicales</taxon>
        <taxon>Chloropicaceae</taxon>
        <taxon>Chloropicon</taxon>
    </lineage>
</organism>
<feature type="signal peptide" evidence="1">
    <location>
        <begin position="1"/>
        <end position="19"/>
    </location>
</feature>
<proteinExistence type="predicted"/>
<evidence type="ECO:0000313" key="2">
    <source>
        <dbReference type="EMBL" id="QDZ22429.1"/>
    </source>
</evidence>
<keyword evidence="3" id="KW-1185">Reference proteome</keyword>
<feature type="chain" id="PRO_5022993908" evidence="1">
    <location>
        <begin position="20"/>
        <end position="460"/>
    </location>
</feature>
<dbReference type="Proteomes" id="UP000316726">
    <property type="component" value="Chromosome 7"/>
</dbReference>
<evidence type="ECO:0000256" key="1">
    <source>
        <dbReference type="SAM" id="SignalP"/>
    </source>
</evidence>
<gene>
    <name evidence="2" type="ORF">A3770_07p49470</name>
</gene>
<dbReference type="EMBL" id="CP031040">
    <property type="protein sequence ID" value="QDZ22429.1"/>
    <property type="molecule type" value="Genomic_DNA"/>
</dbReference>
<accession>A0A5B8MPJ6</accession>
<reference evidence="2 3" key="1">
    <citation type="submission" date="2018-07" db="EMBL/GenBank/DDBJ databases">
        <title>The complete nuclear genome of the prasinophyte Chloropicon primus (CCMP1205).</title>
        <authorList>
            <person name="Pombert J.-F."/>
            <person name="Otis C."/>
            <person name="Turmel M."/>
            <person name="Lemieux C."/>
        </authorList>
    </citation>
    <scope>NUCLEOTIDE SEQUENCE [LARGE SCALE GENOMIC DNA]</scope>
    <source>
        <strain evidence="2 3">CCMP1205</strain>
    </source>
</reference>
<name>A0A5B8MPJ6_9CHLO</name>
<protein>
    <submittedName>
        <fullName evidence="2">Uncharacterized protein</fullName>
    </submittedName>
</protein>
<sequence length="460" mass="46636">MPTTSKLCLLALLLGVSSASTYGAELGRANVQGHGSVYANQNDGLGVSTQTAIGISLAVGNSSRDAPPMALARNVNYGFSEAQRGPTDTLSEGGAKSSALVGTPVIFAADAESFQQTKAMSQDFEPGELAEANGFGSFHGSAFSPNPAAFLFSQGAQATDSRAVKDFDLEDGFIGALSETVARQRAAGGFYPGLLRSTSDILQMLEDNTDQSGIIFTQDLFDQYTPFSPIGRKLLDHSSSTTPTFVKVSNYGSGGADAASTFGLSVGSAATASTAGYAPFANFSDPGAFPGAVQGSLSDSFTLARVEEEPLTFARASAGADSVAMTMKLGGTKQTSATTGGNSEFSNLRLLYPPPLVSGHGNAHGRYTAGSVDDVAGASGFELSSTQAYDGSSVGSPVSGGISNSLAGAAGAGSKGLADQNAAPGNALDLLQEQQTDAFVQALEIADGNAALAFDFAFNG</sequence>
<dbReference type="AlphaFoldDB" id="A0A5B8MPJ6"/>
<evidence type="ECO:0000313" key="3">
    <source>
        <dbReference type="Proteomes" id="UP000316726"/>
    </source>
</evidence>
<keyword evidence="1" id="KW-0732">Signal</keyword>